<gene>
    <name evidence="1" type="ORF">SAMN05216598_0486</name>
</gene>
<sequence>MARKKAGAKTSTQYLNEVAAVRLERLSARLGVAQGRVLDALMSQRTDEEIAGFLEAQRFCAEPSRPVPVLLDGPVVASIAGAITQSVSSLLGSALPDLLLQVLASQAERRPELLADTIEPMLNRLVPMVMDRLIAEQTGMEIER</sequence>
<accession>A0A1H1PD69</accession>
<dbReference type="EMBL" id="LT629777">
    <property type="protein sequence ID" value="SDS09216.1"/>
    <property type="molecule type" value="Genomic_DNA"/>
</dbReference>
<dbReference type="AlphaFoldDB" id="A0A1H1PD69"/>
<keyword evidence="2" id="KW-1185">Reference proteome</keyword>
<protein>
    <submittedName>
        <fullName evidence="1">Uncharacterized protein</fullName>
    </submittedName>
</protein>
<dbReference type="Proteomes" id="UP000199524">
    <property type="component" value="Chromosome I"/>
</dbReference>
<organism evidence="1 2">
    <name type="scientific">Pseudomonas asplenii</name>
    <dbReference type="NCBI Taxonomy" id="53407"/>
    <lineage>
        <taxon>Bacteria</taxon>
        <taxon>Pseudomonadati</taxon>
        <taxon>Pseudomonadota</taxon>
        <taxon>Gammaproteobacteria</taxon>
        <taxon>Pseudomonadales</taxon>
        <taxon>Pseudomonadaceae</taxon>
        <taxon>Pseudomonas</taxon>
    </lineage>
</organism>
<proteinExistence type="predicted"/>
<name>A0A1H1PD69_9PSED</name>
<reference evidence="2" key="1">
    <citation type="submission" date="2016-10" db="EMBL/GenBank/DDBJ databases">
        <authorList>
            <person name="Varghese N."/>
            <person name="Submissions S."/>
        </authorList>
    </citation>
    <scope>NUCLEOTIDE SEQUENCE [LARGE SCALE GENOMIC DNA]</scope>
    <source>
        <strain evidence="2">ATCC 23835</strain>
    </source>
</reference>
<evidence type="ECO:0000313" key="2">
    <source>
        <dbReference type="Proteomes" id="UP000199524"/>
    </source>
</evidence>
<dbReference type="GeneID" id="300205535"/>
<evidence type="ECO:0000313" key="1">
    <source>
        <dbReference type="EMBL" id="SDS09216.1"/>
    </source>
</evidence>
<dbReference type="RefSeq" id="WP_090202128.1">
    <property type="nucleotide sequence ID" value="NZ_LT629777.1"/>
</dbReference>